<keyword evidence="4" id="KW-1185">Reference proteome</keyword>
<dbReference type="EMBL" id="JABBWG010000326">
    <property type="protein sequence ID" value="KAG1795276.1"/>
    <property type="molecule type" value="Genomic_DNA"/>
</dbReference>
<keyword evidence="1" id="KW-1133">Transmembrane helix</keyword>
<accession>A0A9P7DIP8</accession>
<protein>
    <recommendedName>
        <fullName evidence="2">DUF6535 domain-containing protein</fullName>
    </recommendedName>
</protein>
<dbReference type="RefSeq" id="XP_041185212.1">
    <property type="nucleotide sequence ID" value="XM_041329134.1"/>
</dbReference>
<feature type="non-terminal residue" evidence="3">
    <location>
        <position position="1"/>
    </location>
</feature>
<evidence type="ECO:0000313" key="4">
    <source>
        <dbReference type="Proteomes" id="UP000807769"/>
    </source>
</evidence>
<dbReference type="Proteomes" id="UP000807769">
    <property type="component" value="Unassembled WGS sequence"/>
</dbReference>
<dbReference type="GeneID" id="64623151"/>
<feature type="transmembrane region" description="Helical" evidence="1">
    <location>
        <begin position="32"/>
        <end position="51"/>
    </location>
</feature>
<evidence type="ECO:0000256" key="1">
    <source>
        <dbReference type="SAM" id="Phobius"/>
    </source>
</evidence>
<keyword evidence="1" id="KW-0472">Membrane</keyword>
<keyword evidence="1" id="KW-0812">Transmembrane</keyword>
<feature type="transmembrane region" description="Helical" evidence="1">
    <location>
        <begin position="93"/>
        <end position="114"/>
    </location>
</feature>
<sequence>KDALSKFWAAYKIVSDEYDNDMLERCNENMQIVLIFAGLFATVNTAFIIAMQPNPIDTTNALLVQLVQNTSDGRSVTQPTILPRSTGFSSSKFWMQALAYASLGFNLLAAYGAVMGKQW</sequence>
<name>A0A9P7DIP8_9AGAM</name>
<evidence type="ECO:0000259" key="2">
    <source>
        <dbReference type="Pfam" id="PF20153"/>
    </source>
</evidence>
<dbReference type="Pfam" id="PF20153">
    <property type="entry name" value="DUF6535"/>
    <property type="match status" value="1"/>
</dbReference>
<gene>
    <name evidence="3" type="ORF">BJ212DRAFT_1204505</name>
</gene>
<proteinExistence type="predicted"/>
<dbReference type="AlphaFoldDB" id="A0A9P7DIP8"/>
<feature type="non-terminal residue" evidence="3">
    <location>
        <position position="119"/>
    </location>
</feature>
<reference evidence="3" key="1">
    <citation type="journal article" date="2020" name="New Phytol.">
        <title>Comparative genomics reveals dynamic genome evolution in host specialist ectomycorrhizal fungi.</title>
        <authorList>
            <person name="Lofgren L.A."/>
            <person name="Nguyen N.H."/>
            <person name="Vilgalys R."/>
            <person name="Ruytinx J."/>
            <person name="Liao H.L."/>
            <person name="Branco S."/>
            <person name="Kuo A."/>
            <person name="LaButti K."/>
            <person name="Lipzen A."/>
            <person name="Andreopoulos W."/>
            <person name="Pangilinan J."/>
            <person name="Riley R."/>
            <person name="Hundley H."/>
            <person name="Na H."/>
            <person name="Barry K."/>
            <person name="Grigoriev I.V."/>
            <person name="Stajich J.E."/>
            <person name="Kennedy P.G."/>
        </authorList>
    </citation>
    <scope>NUCLEOTIDE SEQUENCE</scope>
    <source>
        <strain evidence="3">MN1</strain>
    </source>
</reference>
<comment type="caution">
    <text evidence="3">The sequence shown here is derived from an EMBL/GenBank/DDBJ whole genome shotgun (WGS) entry which is preliminary data.</text>
</comment>
<feature type="domain" description="DUF6535" evidence="2">
    <location>
        <begin position="8"/>
        <end position="119"/>
    </location>
</feature>
<evidence type="ECO:0000313" key="3">
    <source>
        <dbReference type="EMBL" id="KAG1795276.1"/>
    </source>
</evidence>
<dbReference type="InterPro" id="IPR045338">
    <property type="entry name" value="DUF6535"/>
</dbReference>
<dbReference type="OrthoDB" id="3219854at2759"/>
<organism evidence="3 4">
    <name type="scientific">Suillus subaureus</name>
    <dbReference type="NCBI Taxonomy" id="48587"/>
    <lineage>
        <taxon>Eukaryota</taxon>
        <taxon>Fungi</taxon>
        <taxon>Dikarya</taxon>
        <taxon>Basidiomycota</taxon>
        <taxon>Agaricomycotina</taxon>
        <taxon>Agaricomycetes</taxon>
        <taxon>Agaricomycetidae</taxon>
        <taxon>Boletales</taxon>
        <taxon>Suillineae</taxon>
        <taxon>Suillaceae</taxon>
        <taxon>Suillus</taxon>
    </lineage>
</organism>